<dbReference type="RefSeq" id="WP_215881862.1">
    <property type="nucleotide sequence ID" value="NZ_JAAOMP010000134.1"/>
</dbReference>
<organism evidence="2 3">
    <name type="scientific">Acidithiobacillus sulfurivorans</name>
    <dbReference type="NCBI Taxonomy" id="1958756"/>
    <lineage>
        <taxon>Bacteria</taxon>
        <taxon>Pseudomonadati</taxon>
        <taxon>Pseudomonadota</taxon>
        <taxon>Acidithiobacillia</taxon>
        <taxon>Acidithiobacillales</taxon>
        <taxon>Acidithiobacillaceae</taxon>
        <taxon>Acidithiobacillus</taxon>
    </lineage>
</organism>
<gene>
    <name evidence="2" type="ORF">HAP95_12510</name>
</gene>
<dbReference type="EMBL" id="JAAOMP010000134">
    <property type="protein sequence ID" value="MBU2760959.1"/>
    <property type="molecule type" value="Genomic_DNA"/>
</dbReference>
<reference evidence="2 3" key="1">
    <citation type="journal article" date="2021" name="ISME J.">
        <title>Genomic evolution of the class Acidithiobacillia: deep-branching Proteobacteria living in extreme acidic conditions.</title>
        <authorList>
            <person name="Moya-Beltran A."/>
            <person name="Beard S."/>
            <person name="Rojas-Villalobos C."/>
            <person name="Issotta F."/>
            <person name="Gallardo Y."/>
            <person name="Ulloa R."/>
            <person name="Giaveno A."/>
            <person name="Degli Esposti M."/>
            <person name="Johnson D.B."/>
            <person name="Quatrini R."/>
        </authorList>
    </citation>
    <scope>NUCLEOTIDE SEQUENCE [LARGE SCALE GENOMIC DNA]</scope>
    <source>
        <strain evidence="2 3">RW2</strain>
    </source>
</reference>
<dbReference type="Proteomes" id="UP000755654">
    <property type="component" value="Unassembled WGS sequence"/>
</dbReference>
<protein>
    <submittedName>
        <fullName evidence="2">Uncharacterized protein</fullName>
    </submittedName>
</protein>
<keyword evidence="3" id="KW-1185">Reference proteome</keyword>
<evidence type="ECO:0000313" key="3">
    <source>
        <dbReference type="Proteomes" id="UP000755654"/>
    </source>
</evidence>
<evidence type="ECO:0000256" key="1">
    <source>
        <dbReference type="SAM" id="MobiDB-lite"/>
    </source>
</evidence>
<feature type="region of interest" description="Disordered" evidence="1">
    <location>
        <begin position="221"/>
        <end position="244"/>
    </location>
</feature>
<name>A0ABS6A0J3_9PROT</name>
<evidence type="ECO:0000313" key="2">
    <source>
        <dbReference type="EMBL" id="MBU2760959.1"/>
    </source>
</evidence>
<comment type="caution">
    <text evidence="2">The sequence shown here is derived from an EMBL/GenBank/DDBJ whole genome shotgun (WGS) entry which is preliminary data.</text>
</comment>
<proteinExistence type="predicted"/>
<sequence>MSNLADQPVQHRGHCQCCLREQAVTNGHMAKHGYTVKDHWFKGGCYEYNAPLEQDHSVVDRIIQEIQAKVDEKRKLHGDLQSGKVVPQFVTRSTFREAVEFPYSEALPHEQRDALHIAIFRAQRDADQGEKLIQSFEEAIKMYFGQPLMEVRKNPPPERILAGETRVSQRRGVIHAKRVDGGRVYWEDERGYGSKMSTREWRLLPKQEAEEEDLALPNEAAAQDDAAAEGKLNQLSDSHLRCDD</sequence>
<accession>A0ABS6A0J3</accession>